<dbReference type="Pfam" id="PF02720">
    <property type="entry name" value="DUF222"/>
    <property type="match status" value="1"/>
</dbReference>
<feature type="region of interest" description="Disordered" evidence="2">
    <location>
        <begin position="121"/>
        <end position="188"/>
    </location>
</feature>
<comment type="similarity">
    <text evidence="1">Belongs to the Rv1128c/1148c/1588c/1702c/1945/3466 family.</text>
</comment>
<proteinExistence type="inferred from homology"/>
<comment type="caution">
    <text evidence="4">The sequence shown here is derived from an EMBL/GenBank/DDBJ whole genome shotgun (WGS) entry which is preliminary data.</text>
</comment>
<gene>
    <name evidence="4" type="ORF">BJY28_000337</name>
</gene>
<dbReference type="Pfam" id="PF01844">
    <property type="entry name" value="HNH"/>
    <property type="match status" value="1"/>
</dbReference>
<dbReference type="AlphaFoldDB" id="A0A852X083"/>
<keyword evidence="5" id="KW-1185">Reference proteome</keyword>
<dbReference type="CDD" id="cd00085">
    <property type="entry name" value="HNHc"/>
    <property type="match status" value="1"/>
</dbReference>
<dbReference type="InterPro" id="IPR003615">
    <property type="entry name" value="HNH_nuc"/>
</dbReference>
<dbReference type="InterPro" id="IPR003870">
    <property type="entry name" value="DUF222"/>
</dbReference>
<sequence>MSAAPLTATSTADRLQAALADAHAAVDRLLSATDGEQPDGRQGVGAGGSMRQQLTEVERLARRVDAVRLRVLARAERERLVDRTGHTDTGSWAADATNGDRRPAARDVMLATALDAPGEALVDLTGDGGQSSDAGGPGTSSGTGSGTETSSGTEDRPASGAEPSLAGDRAGEAPGRRRMQATRAALSAGDISTEHARVIARALDDLPDRVGELGRRRCEQRLLSLAARLSPSRLRSAGRRILAEVEPDPQVADAHEDALVSRDEDRAHERAELWIKDNHDGTMTGHFTVPRASGMVLRKVIDAMTAPRRHDGRDGDGPVPAAARGAGTGFGGERIGADRKAAGLDWQHRRGLALADLLLRLPTDHLHAKVAATLLVTTRLEDLQGELTKVGGTDMAEPVGAGTVRRMACGAGIVPAVLDGESVPLDLGRQRRLFSDAQRVALASRYTECAAEGCDRPFAWTEIHHLRAWQSGGPTDLDNAVPLCGRHHRMIDGPDWQHSLRRGTDGTTTIRFHRRT</sequence>
<accession>A0A852X083</accession>
<organism evidence="4 5">
    <name type="scientific">Janibacter alkaliphilus</name>
    <dbReference type="NCBI Taxonomy" id="1069963"/>
    <lineage>
        <taxon>Bacteria</taxon>
        <taxon>Bacillati</taxon>
        <taxon>Actinomycetota</taxon>
        <taxon>Actinomycetes</taxon>
        <taxon>Micrococcales</taxon>
        <taxon>Intrasporangiaceae</taxon>
        <taxon>Janibacter</taxon>
    </lineage>
</organism>
<dbReference type="GO" id="GO:0003676">
    <property type="term" value="F:nucleic acid binding"/>
    <property type="evidence" value="ECO:0007669"/>
    <property type="project" value="InterPro"/>
</dbReference>
<feature type="region of interest" description="Disordered" evidence="2">
    <location>
        <begin position="31"/>
        <end position="51"/>
    </location>
</feature>
<feature type="compositionally biased region" description="Gly residues" evidence="2">
    <location>
        <begin position="135"/>
        <end position="145"/>
    </location>
</feature>
<dbReference type="GO" id="GO:0008270">
    <property type="term" value="F:zinc ion binding"/>
    <property type="evidence" value="ECO:0007669"/>
    <property type="project" value="InterPro"/>
</dbReference>
<dbReference type="SMART" id="SM00507">
    <property type="entry name" value="HNHc"/>
    <property type="match status" value="1"/>
</dbReference>
<dbReference type="Proteomes" id="UP000592181">
    <property type="component" value="Unassembled WGS sequence"/>
</dbReference>
<evidence type="ECO:0000256" key="2">
    <source>
        <dbReference type="SAM" id="MobiDB-lite"/>
    </source>
</evidence>
<evidence type="ECO:0000256" key="1">
    <source>
        <dbReference type="ARBA" id="ARBA00023450"/>
    </source>
</evidence>
<evidence type="ECO:0000313" key="5">
    <source>
        <dbReference type="Proteomes" id="UP000592181"/>
    </source>
</evidence>
<name>A0A852X083_9MICO</name>
<dbReference type="GO" id="GO:0004519">
    <property type="term" value="F:endonuclease activity"/>
    <property type="evidence" value="ECO:0007669"/>
    <property type="project" value="InterPro"/>
</dbReference>
<dbReference type="InterPro" id="IPR002711">
    <property type="entry name" value="HNH"/>
</dbReference>
<evidence type="ECO:0000259" key="3">
    <source>
        <dbReference type="SMART" id="SM00507"/>
    </source>
</evidence>
<reference evidence="4 5" key="1">
    <citation type="submission" date="2020-07" db="EMBL/GenBank/DDBJ databases">
        <title>Sequencing the genomes of 1000 actinobacteria strains.</title>
        <authorList>
            <person name="Klenk H.-P."/>
        </authorList>
    </citation>
    <scope>NUCLEOTIDE SEQUENCE [LARGE SCALE GENOMIC DNA]</scope>
    <source>
        <strain evidence="4 5">DSM 24723</strain>
    </source>
</reference>
<dbReference type="RefSeq" id="WP_179461463.1">
    <property type="nucleotide sequence ID" value="NZ_JACBZX010000001.1"/>
</dbReference>
<dbReference type="EMBL" id="JACBZX010000001">
    <property type="protein sequence ID" value="NYG35868.1"/>
    <property type="molecule type" value="Genomic_DNA"/>
</dbReference>
<protein>
    <recommendedName>
        <fullName evidence="3">HNH nuclease domain-containing protein</fullName>
    </recommendedName>
</protein>
<feature type="domain" description="HNH nuclease" evidence="3">
    <location>
        <begin position="437"/>
        <end position="489"/>
    </location>
</feature>
<evidence type="ECO:0000313" key="4">
    <source>
        <dbReference type="EMBL" id="NYG35868.1"/>
    </source>
</evidence>